<feature type="domain" description="PRD" evidence="8">
    <location>
        <begin position="808"/>
        <end position="909"/>
    </location>
</feature>
<evidence type="ECO:0000313" key="9">
    <source>
        <dbReference type="EMBL" id="RST90131.1"/>
    </source>
</evidence>
<dbReference type="GO" id="GO:0003677">
    <property type="term" value="F:DNA binding"/>
    <property type="evidence" value="ECO:0007669"/>
    <property type="project" value="UniProtKB-KW"/>
</dbReference>
<dbReference type="Gene3D" id="1.10.1790.10">
    <property type="entry name" value="PRD domain"/>
    <property type="match status" value="2"/>
</dbReference>
<dbReference type="InterPro" id="IPR027417">
    <property type="entry name" value="P-loop_NTPase"/>
</dbReference>
<dbReference type="AlphaFoldDB" id="A0A3S0AYP1"/>
<evidence type="ECO:0000256" key="5">
    <source>
        <dbReference type="ARBA" id="ARBA00023125"/>
    </source>
</evidence>
<proteinExistence type="predicted"/>
<keyword evidence="3" id="KW-0547">Nucleotide-binding</keyword>
<dbReference type="Proteomes" id="UP000277864">
    <property type="component" value="Unassembled WGS sequence"/>
</dbReference>
<comment type="caution">
    <text evidence="9">The sequence shown here is derived from an EMBL/GenBank/DDBJ whole genome shotgun (WGS) entry which is preliminary data.</text>
</comment>
<dbReference type="InterPro" id="IPR025943">
    <property type="entry name" value="Sigma_54_int_dom_ATP-bd_2"/>
</dbReference>
<dbReference type="GO" id="GO:0006355">
    <property type="term" value="P:regulation of DNA-templated transcription"/>
    <property type="evidence" value="ECO:0007669"/>
    <property type="project" value="InterPro"/>
</dbReference>
<dbReference type="SUPFAM" id="SSF53062">
    <property type="entry name" value="PTS system fructose IIA component-like"/>
    <property type="match status" value="1"/>
</dbReference>
<evidence type="ECO:0000256" key="3">
    <source>
        <dbReference type="ARBA" id="ARBA00022741"/>
    </source>
</evidence>
<evidence type="ECO:0000256" key="1">
    <source>
        <dbReference type="ARBA" id="ARBA00020887"/>
    </source>
</evidence>
<dbReference type="InterPro" id="IPR002078">
    <property type="entry name" value="Sigma_54_int"/>
</dbReference>
<dbReference type="Pfam" id="PF03610">
    <property type="entry name" value="EIIA-man"/>
    <property type="match status" value="1"/>
</dbReference>
<sequence length="909" mass="103158">MSSRKEELLILLKKSPKGLTAQEVADHLNIDRSNASRYLNELSKENQLTRSTGRPVVFSLTSTVSCNQRKKACLSSATEVKEVATPMTFQYLVGNQDSLKVSIQQAKAAILYPPRGLHTLIFGETGTGKSLFAECMYNFARASETISSAAPFVVFNCADYAQNPQLLFGHIFGIKKGAFTGADQDKAGLVAKADGGILFLDEIHRLPPEGQEMLFTFIDKGEYRPLGESSQVHQANVQIIGATTETSDIFLNTFTRRIPMVITLPPLKNRSLDEKFKIVSLFLKQEANRLNRRIIVERDAILAFLLYETIGNIGQVKRDLKLVCAKAFLHYKTSQLDYLSIQQKDLPLNVQKGLLKVKDSDELMSFSSNTSQFLTFEPGYDEPVWSKDPALDMRVYQVIDEQVAKACHESKQLDTLPELNLEKLVTQDVSNYFKTYVTELSKKDIHHDLVKEDYWELANYLLQVAEEKLHREYSDRLRFTFALHLQGSLERIKQGSPITHPDLNKVRRAYKEEFQVAIDLSTYIEDTYHLPIPLDEIGFITMFLALELSDQPDCSTGDMVEVVVMMHGEQVATSMLKTAQELLETSQGVAFDMPLTTDVKEMYDQLKNYVWTRRANLTQGLLLLTDMGSLNTFGNMLYEETGIRTKAISMTSTMIVLESLRMSGMRRSLEDIYQSVQGAFESLIRTELHPQLTKPLKAVIVACFTGEGVAKKLREQIQPIVEKEGIEIIQLQYLEKETFHRHIDELMVTYDLLAIVGTVDVHYQNIPFFSALDMFDSKQLAIFGRIVTEEVPLEQIIEGLKDNLPAVGSVSTLIQLLYQVVTHIQQDLKLMVDPAVTSGILIHLAFLVNQLKEEPVTRDFQNLLSFKKQYRLAFKIIHSQLLLVEKQYQVTFSEDEIAFLVQMFYQSSV</sequence>
<evidence type="ECO:0000259" key="6">
    <source>
        <dbReference type="PROSITE" id="PS50045"/>
    </source>
</evidence>
<reference evidence="9 10" key="1">
    <citation type="submission" date="2018-03" db="EMBL/GenBank/DDBJ databases">
        <authorList>
            <person name="Gulvik C.A."/>
        </authorList>
    </citation>
    <scope>NUCLEOTIDE SEQUENCE [LARGE SCALE GENOMIC DNA]</scope>
    <source>
        <strain evidence="9 10">JCM 31581</strain>
    </source>
</reference>
<dbReference type="Gene3D" id="3.40.50.300">
    <property type="entry name" value="P-loop containing nucleotide triphosphate hydrolases"/>
    <property type="match status" value="1"/>
</dbReference>
<organism evidence="9 10">
    <name type="scientific">Vagococcus humatus</name>
    <dbReference type="NCBI Taxonomy" id="1889241"/>
    <lineage>
        <taxon>Bacteria</taxon>
        <taxon>Bacillati</taxon>
        <taxon>Bacillota</taxon>
        <taxon>Bacilli</taxon>
        <taxon>Lactobacillales</taxon>
        <taxon>Enterococcaceae</taxon>
        <taxon>Vagococcus</taxon>
    </lineage>
</organism>
<keyword evidence="10" id="KW-1185">Reference proteome</keyword>
<feature type="domain" description="Sigma-54 factor interaction" evidence="6">
    <location>
        <begin position="92"/>
        <end position="325"/>
    </location>
</feature>
<dbReference type="SUPFAM" id="SSF46785">
    <property type="entry name" value="Winged helix' DNA-binding domain"/>
    <property type="match status" value="1"/>
</dbReference>
<dbReference type="GO" id="GO:0016740">
    <property type="term" value="F:transferase activity"/>
    <property type="evidence" value="ECO:0007669"/>
    <property type="project" value="UniProtKB-KW"/>
</dbReference>
<dbReference type="PROSITE" id="PS50045">
    <property type="entry name" value="SIGMA54_INTERACT_4"/>
    <property type="match status" value="1"/>
</dbReference>
<dbReference type="Pfam" id="PF09339">
    <property type="entry name" value="HTH_IclR"/>
    <property type="match status" value="1"/>
</dbReference>
<dbReference type="GO" id="GO:0016020">
    <property type="term" value="C:membrane"/>
    <property type="evidence" value="ECO:0007669"/>
    <property type="project" value="InterPro"/>
</dbReference>
<dbReference type="InterPro" id="IPR036662">
    <property type="entry name" value="PTS_EIIA_man-typ_sf"/>
</dbReference>
<feature type="domain" description="PTS EIIA type-4" evidence="7">
    <location>
        <begin position="559"/>
        <end position="684"/>
    </location>
</feature>
<dbReference type="PROSITE" id="PS00676">
    <property type="entry name" value="SIGMA54_INTERACT_2"/>
    <property type="match status" value="1"/>
</dbReference>
<dbReference type="Pfam" id="PF00874">
    <property type="entry name" value="PRD"/>
    <property type="match status" value="2"/>
</dbReference>
<dbReference type="InterPro" id="IPR011991">
    <property type="entry name" value="ArsR-like_HTH"/>
</dbReference>
<feature type="domain" description="PRD" evidence="8">
    <location>
        <begin position="449"/>
        <end position="554"/>
    </location>
</feature>
<keyword evidence="4" id="KW-0067">ATP-binding</keyword>
<dbReference type="InterPro" id="IPR011608">
    <property type="entry name" value="PRD"/>
</dbReference>
<dbReference type="GO" id="GO:0009401">
    <property type="term" value="P:phosphoenolpyruvate-dependent sugar phosphotransferase system"/>
    <property type="evidence" value="ECO:0007669"/>
    <property type="project" value="InterPro"/>
</dbReference>
<dbReference type="EMBL" id="PXZH01000001">
    <property type="protein sequence ID" value="RST90131.1"/>
    <property type="molecule type" value="Genomic_DNA"/>
</dbReference>
<dbReference type="InterPro" id="IPR005471">
    <property type="entry name" value="Tscrpt_reg_IclR_N"/>
</dbReference>
<evidence type="ECO:0000259" key="8">
    <source>
        <dbReference type="PROSITE" id="PS51372"/>
    </source>
</evidence>
<dbReference type="SMART" id="SM00382">
    <property type="entry name" value="AAA"/>
    <property type="match status" value="1"/>
</dbReference>
<dbReference type="Gene3D" id="1.10.10.10">
    <property type="entry name" value="Winged helix-like DNA-binding domain superfamily/Winged helix DNA-binding domain"/>
    <property type="match status" value="1"/>
</dbReference>
<dbReference type="PANTHER" id="PTHR32071">
    <property type="entry name" value="TRANSCRIPTIONAL REGULATORY PROTEIN"/>
    <property type="match status" value="1"/>
</dbReference>
<dbReference type="PROSITE" id="PS51096">
    <property type="entry name" value="PTS_EIIA_TYPE_4"/>
    <property type="match status" value="1"/>
</dbReference>
<dbReference type="InterPro" id="IPR036390">
    <property type="entry name" value="WH_DNA-bd_sf"/>
</dbReference>
<dbReference type="SUPFAM" id="SSF52540">
    <property type="entry name" value="P-loop containing nucleoside triphosphate hydrolases"/>
    <property type="match status" value="1"/>
</dbReference>
<dbReference type="OrthoDB" id="9771372at2"/>
<evidence type="ECO:0000313" key="10">
    <source>
        <dbReference type="Proteomes" id="UP000277864"/>
    </source>
</evidence>
<dbReference type="InterPro" id="IPR004701">
    <property type="entry name" value="PTS_EIIA_man-typ"/>
</dbReference>
<dbReference type="CDD" id="cd00090">
    <property type="entry name" value="HTH_ARSR"/>
    <property type="match status" value="1"/>
</dbReference>
<dbReference type="Gene3D" id="3.40.50.510">
    <property type="entry name" value="Phosphotransferase system, mannose-type IIA component"/>
    <property type="match status" value="1"/>
</dbReference>
<evidence type="ECO:0000256" key="4">
    <source>
        <dbReference type="ARBA" id="ARBA00022840"/>
    </source>
</evidence>
<accession>A0A3S0AYP1</accession>
<dbReference type="InterPro" id="IPR003593">
    <property type="entry name" value="AAA+_ATPase"/>
</dbReference>
<name>A0A3S0AYP1_9ENTE</name>
<dbReference type="PANTHER" id="PTHR32071:SF38">
    <property type="entry name" value="PSP OPERON TRANSCRIPTIONAL ACTIVATOR"/>
    <property type="match status" value="1"/>
</dbReference>
<keyword evidence="2" id="KW-0808">Transferase</keyword>
<evidence type="ECO:0000256" key="2">
    <source>
        <dbReference type="ARBA" id="ARBA00022679"/>
    </source>
</evidence>
<gene>
    <name evidence="9" type="ORF">C7P63_03365</name>
</gene>
<dbReference type="InterPro" id="IPR036634">
    <property type="entry name" value="PRD_sf"/>
</dbReference>
<evidence type="ECO:0000259" key="7">
    <source>
        <dbReference type="PROSITE" id="PS51096"/>
    </source>
</evidence>
<dbReference type="GO" id="GO:0005524">
    <property type="term" value="F:ATP binding"/>
    <property type="evidence" value="ECO:0007669"/>
    <property type="project" value="UniProtKB-KW"/>
</dbReference>
<keyword evidence="5" id="KW-0238">DNA-binding</keyword>
<dbReference type="RefSeq" id="WP_125942745.1">
    <property type="nucleotide sequence ID" value="NZ_PXZH01000001.1"/>
</dbReference>
<dbReference type="PROSITE" id="PS51372">
    <property type="entry name" value="PRD_2"/>
    <property type="match status" value="2"/>
</dbReference>
<dbReference type="SUPFAM" id="SSF63520">
    <property type="entry name" value="PTS-regulatory domain, PRD"/>
    <property type="match status" value="2"/>
</dbReference>
<protein>
    <recommendedName>
        <fullName evidence="1">DNA translocase FtsK</fullName>
    </recommendedName>
</protein>
<dbReference type="InterPro" id="IPR036388">
    <property type="entry name" value="WH-like_DNA-bd_sf"/>
</dbReference>
<dbReference type="CDD" id="cd00009">
    <property type="entry name" value="AAA"/>
    <property type="match status" value="1"/>
</dbReference>
<dbReference type="Pfam" id="PF00158">
    <property type="entry name" value="Sigma54_activat"/>
    <property type="match status" value="1"/>
</dbReference>